<gene>
    <name evidence="1" type="ORF">COC69_23575</name>
</gene>
<dbReference type="EMBL" id="NULI01000138">
    <property type="protein sequence ID" value="PGS74199.1"/>
    <property type="molecule type" value="Genomic_DNA"/>
</dbReference>
<dbReference type="RefSeq" id="WP_098783354.1">
    <property type="nucleotide sequence ID" value="NZ_NULI01000138.1"/>
</dbReference>
<comment type="caution">
    <text evidence="1">The sequence shown here is derived from an EMBL/GenBank/DDBJ whole genome shotgun (WGS) entry which is preliminary data.</text>
</comment>
<reference evidence="1 2" key="1">
    <citation type="submission" date="2017-09" db="EMBL/GenBank/DDBJ databases">
        <title>Large-scale bioinformatics analysis of Bacillus genomes uncovers conserved roles of natural products in bacterial physiology.</title>
        <authorList>
            <consortium name="Agbiome Team Llc"/>
            <person name="Bleich R.M."/>
            <person name="Grubbs K.J."/>
            <person name="Santa Maria K.C."/>
            <person name="Allen S.E."/>
            <person name="Farag S."/>
            <person name="Shank E.A."/>
            <person name="Bowers A."/>
        </authorList>
    </citation>
    <scope>NUCLEOTIDE SEQUENCE [LARGE SCALE GENOMIC DNA]</scope>
    <source>
        <strain evidence="1 2">AFS041711</strain>
    </source>
</reference>
<accession>A0A9X7CJX5</accession>
<name>A0A9X7CJX5_BACCE</name>
<protein>
    <submittedName>
        <fullName evidence="1">Uncharacterized protein</fullName>
    </submittedName>
</protein>
<evidence type="ECO:0000313" key="1">
    <source>
        <dbReference type="EMBL" id="PGS74199.1"/>
    </source>
</evidence>
<sequence length="135" mass="16165">MSNHYTEVEIAKELLKNSLNIYIKNKIEKYIFHIEESEDGGYFNKKDLDDDSLIRFHNCITYIQETGFDIKGWMLYEIPIYYSHCFYNKTKEQRFDLMVLNIGEVIPAYIDYSLEKDAKSIEEAIKNYSEIYEIN</sequence>
<organism evidence="1 2">
    <name type="scientific">Bacillus cereus</name>
    <dbReference type="NCBI Taxonomy" id="1396"/>
    <lineage>
        <taxon>Bacteria</taxon>
        <taxon>Bacillati</taxon>
        <taxon>Bacillota</taxon>
        <taxon>Bacilli</taxon>
        <taxon>Bacillales</taxon>
        <taxon>Bacillaceae</taxon>
        <taxon>Bacillus</taxon>
        <taxon>Bacillus cereus group</taxon>
    </lineage>
</organism>
<proteinExistence type="predicted"/>
<dbReference type="AlphaFoldDB" id="A0A9X7CJX5"/>
<dbReference type="Proteomes" id="UP000224203">
    <property type="component" value="Unassembled WGS sequence"/>
</dbReference>
<evidence type="ECO:0000313" key="2">
    <source>
        <dbReference type="Proteomes" id="UP000224203"/>
    </source>
</evidence>